<gene>
    <name evidence="2" type="ORF">FHS81_001163</name>
</gene>
<dbReference type="EMBL" id="JACICC010000002">
    <property type="protein sequence ID" value="MBB3809093.1"/>
    <property type="molecule type" value="Genomic_DNA"/>
</dbReference>
<protein>
    <recommendedName>
        <fullName evidence="1">DUF4214 domain-containing protein</fullName>
    </recommendedName>
</protein>
<dbReference type="Proteomes" id="UP000537592">
    <property type="component" value="Unassembled WGS sequence"/>
</dbReference>
<dbReference type="RefSeq" id="WP_183751079.1">
    <property type="nucleotide sequence ID" value="NZ_JACICC010000002.1"/>
</dbReference>
<reference evidence="2 3" key="1">
    <citation type="submission" date="2020-08" db="EMBL/GenBank/DDBJ databases">
        <title>Genomic Encyclopedia of Type Strains, Phase IV (KMG-IV): sequencing the most valuable type-strain genomes for metagenomic binning, comparative biology and taxonomic classification.</title>
        <authorList>
            <person name="Goeker M."/>
        </authorList>
    </citation>
    <scope>NUCLEOTIDE SEQUENCE [LARGE SCALE GENOMIC DNA]</scope>
    <source>
        <strain evidence="2 3">DSM 28760</strain>
    </source>
</reference>
<dbReference type="Gene3D" id="2.150.10.10">
    <property type="entry name" value="Serralysin-like metalloprotease, C-terminal"/>
    <property type="match status" value="1"/>
</dbReference>
<feature type="domain" description="DUF4214" evidence="1">
    <location>
        <begin position="55"/>
        <end position="103"/>
    </location>
</feature>
<dbReference type="Pfam" id="PF13946">
    <property type="entry name" value="DUF4214"/>
    <property type="match status" value="1"/>
</dbReference>
<dbReference type="InterPro" id="IPR011049">
    <property type="entry name" value="Serralysin-like_metalloprot_C"/>
</dbReference>
<sequence length="611" mass="62686">MNRAPEPEGLNYWIGRLTDPVNPLTISQIANNFATQPETTALYPYLRYPNLFDGDTEAFVTEIYQNLFARAPEAEGLAYWTAQLESGAVAIGDFILTVIQSARNFDGGQDLTTLNNKTAVGISYAEQVAKANAEWTPESARAAIKDVDATAASVTAAEANITAFVATGSWPGATGESFTLTTGIDAIVGTAADDTIQGVVSGTASASTLNPLDSINGGAGVNTLNLVAQDAPAGKAIQLPGAATVTIENIQTVNIISSTGDDVVTTSATALEAAYFGGQVQEIWQIGADKASTVVLAKNDQVAGFSGTTDVALNVTAAKGVESVGVALKDVADKSKITFDGAKDSDSLTTVTISGKAGAELFIDTDAQKANIEVDTINLGLTSKTTVDFTVEEGVVEVVDASTSTGALTFDFTAAEFTNLQEVKGGSGNDTIEASIAVLKDSTGLVINGGAGVDTLQLIITAAPNNATKVSLIGGEGKDTFELASGAKGNLFGAITNDQNLIDNLVSVEDFAAADDVLSIKDIGAGLGNRVANNTVEQAITKAGATTLFETVTAVATTTVGNAKDFAVFNFEGSAYIYVDLDGAATLKDDALIKVTGVSNSALTDANFIIA</sequence>
<name>A0A7W5Z2V1_9HYPH</name>
<comment type="caution">
    <text evidence="2">The sequence shown here is derived from an EMBL/GenBank/DDBJ whole genome shotgun (WGS) entry which is preliminary data.</text>
</comment>
<evidence type="ECO:0000259" key="1">
    <source>
        <dbReference type="Pfam" id="PF13946"/>
    </source>
</evidence>
<accession>A0A7W5Z2V1</accession>
<dbReference type="PRINTS" id="PR00313">
    <property type="entry name" value="CABNDNGRPT"/>
</dbReference>
<dbReference type="InterPro" id="IPR025282">
    <property type="entry name" value="DUF4214"/>
</dbReference>
<evidence type="ECO:0000313" key="3">
    <source>
        <dbReference type="Proteomes" id="UP000537592"/>
    </source>
</evidence>
<evidence type="ECO:0000313" key="2">
    <source>
        <dbReference type="EMBL" id="MBB3809093.1"/>
    </source>
</evidence>
<proteinExistence type="predicted"/>
<dbReference type="AlphaFoldDB" id="A0A7W5Z2V1"/>
<organism evidence="2 3">
    <name type="scientific">Pseudochelatococcus contaminans</name>
    <dbReference type="NCBI Taxonomy" id="1538103"/>
    <lineage>
        <taxon>Bacteria</taxon>
        <taxon>Pseudomonadati</taxon>
        <taxon>Pseudomonadota</taxon>
        <taxon>Alphaproteobacteria</taxon>
        <taxon>Hyphomicrobiales</taxon>
        <taxon>Chelatococcaceae</taxon>
        <taxon>Pseudochelatococcus</taxon>
    </lineage>
</organism>
<keyword evidence="3" id="KW-1185">Reference proteome</keyword>